<keyword evidence="3" id="KW-1185">Reference proteome</keyword>
<gene>
    <name evidence="2" type="ORF">ENKNEFLB_03850</name>
</gene>
<dbReference type="EMBL" id="CP075371">
    <property type="protein sequence ID" value="QVT81440.1"/>
    <property type="molecule type" value="Genomic_DNA"/>
</dbReference>
<evidence type="ECO:0000313" key="3">
    <source>
        <dbReference type="Proteomes" id="UP000679307"/>
    </source>
</evidence>
<organism evidence="2 3">
    <name type="scientific">Nocardioides aquaticus</name>
    <dbReference type="NCBI Taxonomy" id="160826"/>
    <lineage>
        <taxon>Bacteria</taxon>
        <taxon>Bacillati</taxon>
        <taxon>Actinomycetota</taxon>
        <taxon>Actinomycetes</taxon>
        <taxon>Propionibacteriales</taxon>
        <taxon>Nocardioidaceae</taxon>
        <taxon>Nocardioides</taxon>
    </lineage>
</organism>
<protein>
    <recommendedName>
        <fullName evidence="4">Restriction system protein Mrr-like N-terminal domain-containing protein</fullName>
    </recommendedName>
</protein>
<proteinExistence type="predicted"/>
<feature type="compositionally biased region" description="Pro residues" evidence="1">
    <location>
        <begin position="23"/>
        <end position="33"/>
    </location>
</feature>
<accession>A0ABX8ENN0</accession>
<dbReference type="Proteomes" id="UP000679307">
    <property type="component" value="Chromosome"/>
</dbReference>
<evidence type="ECO:0000256" key="1">
    <source>
        <dbReference type="SAM" id="MobiDB-lite"/>
    </source>
</evidence>
<name>A0ABX8ENN0_9ACTN</name>
<feature type="region of interest" description="Disordered" evidence="1">
    <location>
        <begin position="17"/>
        <end position="67"/>
    </location>
</feature>
<reference evidence="2 3" key="1">
    <citation type="submission" date="2021-05" db="EMBL/GenBank/DDBJ databases">
        <title>Complete genome of Nocardioides aquaticus KCTC 9944T isolated from meromictic and hypersaline Ekho Lake, Antarctica.</title>
        <authorList>
            <person name="Hwang K."/>
            <person name="Kim K.M."/>
            <person name="Choe H."/>
        </authorList>
    </citation>
    <scope>NUCLEOTIDE SEQUENCE [LARGE SCALE GENOMIC DNA]</scope>
    <source>
        <strain evidence="2 3">KCTC 9944</strain>
    </source>
</reference>
<dbReference type="RefSeq" id="WP_214056815.1">
    <property type="nucleotide sequence ID" value="NZ_BAAAHS010000011.1"/>
</dbReference>
<evidence type="ECO:0000313" key="2">
    <source>
        <dbReference type="EMBL" id="QVT81440.1"/>
    </source>
</evidence>
<evidence type="ECO:0008006" key="4">
    <source>
        <dbReference type="Google" id="ProtNLM"/>
    </source>
</evidence>
<sequence>MSTIDDYCEHCDLPLSTCVHGNPPAPPPEPAPKASPVRTTRAAPRVPGSSAKPPPPPRARRHTPAADLEPHVLAVLEDLGGEAPAEDVMVAVGERLADVFRPGDQEKGPTGELRWRTACRTARKNLADQGLLVAPSPGVWRLT</sequence>